<dbReference type="Proteomes" id="UP001626550">
    <property type="component" value="Unassembled WGS sequence"/>
</dbReference>
<organism evidence="1 2">
    <name type="scientific">Cichlidogyrus casuarinus</name>
    <dbReference type="NCBI Taxonomy" id="1844966"/>
    <lineage>
        <taxon>Eukaryota</taxon>
        <taxon>Metazoa</taxon>
        <taxon>Spiralia</taxon>
        <taxon>Lophotrochozoa</taxon>
        <taxon>Platyhelminthes</taxon>
        <taxon>Monogenea</taxon>
        <taxon>Monopisthocotylea</taxon>
        <taxon>Dactylogyridea</taxon>
        <taxon>Ancyrocephalidae</taxon>
        <taxon>Cichlidogyrus</taxon>
    </lineage>
</organism>
<comment type="caution">
    <text evidence="1">The sequence shown here is derived from an EMBL/GenBank/DDBJ whole genome shotgun (WGS) entry which is preliminary data.</text>
</comment>
<evidence type="ECO:0000313" key="1">
    <source>
        <dbReference type="EMBL" id="KAL3316857.1"/>
    </source>
</evidence>
<protein>
    <submittedName>
        <fullName evidence="1">Uncharacterized protein</fullName>
    </submittedName>
</protein>
<reference evidence="1 2" key="1">
    <citation type="submission" date="2024-11" db="EMBL/GenBank/DDBJ databases">
        <title>Adaptive evolution of stress response genes in parasites aligns with host niche diversity.</title>
        <authorList>
            <person name="Hahn C."/>
            <person name="Resl P."/>
        </authorList>
    </citation>
    <scope>NUCLEOTIDE SEQUENCE [LARGE SCALE GENOMIC DNA]</scope>
    <source>
        <strain evidence="1">EGGRZ-B1_66</strain>
        <tissue evidence="1">Body</tissue>
    </source>
</reference>
<dbReference type="EMBL" id="JBJKFK010000473">
    <property type="protein sequence ID" value="KAL3316857.1"/>
    <property type="molecule type" value="Genomic_DNA"/>
</dbReference>
<evidence type="ECO:0000313" key="2">
    <source>
        <dbReference type="Proteomes" id="UP001626550"/>
    </source>
</evidence>
<dbReference type="AlphaFoldDB" id="A0ABD2QC75"/>
<sequence>MDILKESDLEFMKLKKNYVFQFLDNPSLHGIRIAIGYEDSPFSAVGTFIIEKCKCMAERGICEADSALVDFVPQNGVVEINCKCLDNKFDGQDCGDYQCLLPDGVLHPKMEIVSPTQQVLYENCPKCGQGMK</sequence>
<gene>
    <name evidence="1" type="ORF">Ciccas_004502</name>
</gene>
<name>A0ABD2QC75_9PLAT</name>
<proteinExistence type="predicted"/>
<keyword evidence="2" id="KW-1185">Reference proteome</keyword>
<feature type="non-terminal residue" evidence="1">
    <location>
        <position position="132"/>
    </location>
</feature>
<accession>A0ABD2QC75</accession>